<comment type="caution">
    <text evidence="1">The sequence shown here is derived from an EMBL/GenBank/DDBJ whole genome shotgun (WGS) entry which is preliminary data.</text>
</comment>
<name>A0A101M4V7_PICGL</name>
<accession>A0A101M4V7</accession>
<protein>
    <submittedName>
        <fullName evidence="1">Uncharacterized protein</fullName>
    </submittedName>
</protein>
<evidence type="ECO:0000313" key="1">
    <source>
        <dbReference type="EMBL" id="KUM50927.1"/>
    </source>
</evidence>
<dbReference type="AlphaFoldDB" id="A0A101M4V7"/>
<reference evidence="1" key="1">
    <citation type="journal article" date="2015" name="Genome Biol. Evol.">
        <title>Organellar Genomes of White Spruce (Picea glauca): Assembly and Annotation.</title>
        <authorList>
            <person name="Jackman S.D."/>
            <person name="Warren R.L."/>
            <person name="Gibb E.A."/>
            <person name="Vandervalk B.P."/>
            <person name="Mohamadi H."/>
            <person name="Chu J."/>
            <person name="Raymond A."/>
            <person name="Pleasance S."/>
            <person name="Coope R."/>
            <person name="Wildung M.R."/>
            <person name="Ritland C.E."/>
            <person name="Bousquet J."/>
            <person name="Jones S.J."/>
            <person name="Bohlmann J."/>
            <person name="Birol I."/>
        </authorList>
    </citation>
    <scope>NUCLEOTIDE SEQUENCE [LARGE SCALE GENOMIC DNA]</scope>
    <source>
        <tissue evidence="1">Flushing bud</tissue>
    </source>
</reference>
<keyword evidence="1" id="KW-0496">Mitochondrion</keyword>
<dbReference type="EMBL" id="LKAM01000001">
    <property type="protein sequence ID" value="KUM50927.1"/>
    <property type="molecule type" value="Genomic_DNA"/>
</dbReference>
<sequence>MLLTQMLLVDLDPGKGKLGQEGMLLVDWIRVKGSLVHMLL</sequence>
<gene>
    <name evidence="1" type="ORF">ABT39_MTgene773</name>
</gene>
<geneLocation type="mitochondrion" evidence="1"/>
<proteinExistence type="predicted"/>
<organism evidence="1">
    <name type="scientific">Picea glauca</name>
    <name type="common">White spruce</name>
    <name type="synonym">Pinus glauca</name>
    <dbReference type="NCBI Taxonomy" id="3330"/>
    <lineage>
        <taxon>Eukaryota</taxon>
        <taxon>Viridiplantae</taxon>
        <taxon>Streptophyta</taxon>
        <taxon>Embryophyta</taxon>
        <taxon>Tracheophyta</taxon>
        <taxon>Spermatophyta</taxon>
        <taxon>Pinopsida</taxon>
        <taxon>Pinidae</taxon>
        <taxon>Conifers I</taxon>
        <taxon>Pinales</taxon>
        <taxon>Pinaceae</taxon>
        <taxon>Picea</taxon>
    </lineage>
</organism>